<keyword evidence="3 5" id="KW-0378">Hydrolase</keyword>
<evidence type="ECO:0000313" key="8">
    <source>
        <dbReference type="Proteomes" id="UP000293142"/>
    </source>
</evidence>
<dbReference type="Gene3D" id="2.60.120.260">
    <property type="entry name" value="Galactose-binding domain-like"/>
    <property type="match status" value="1"/>
</dbReference>
<dbReference type="Proteomes" id="UP000293142">
    <property type="component" value="Unassembled WGS sequence"/>
</dbReference>
<dbReference type="SUPFAM" id="SSF75005">
    <property type="entry name" value="Arabinanase/levansucrase/invertase"/>
    <property type="match status" value="1"/>
</dbReference>
<evidence type="ECO:0000256" key="1">
    <source>
        <dbReference type="ARBA" id="ARBA00009865"/>
    </source>
</evidence>
<gene>
    <name evidence="7" type="ORF">EYB31_12565</name>
</gene>
<proteinExistence type="inferred from homology"/>
<keyword evidence="4 5" id="KW-0326">Glycosidase</keyword>
<organism evidence="7 8">
    <name type="scientific">Paenibacillus thalictri</name>
    <dbReference type="NCBI Taxonomy" id="2527873"/>
    <lineage>
        <taxon>Bacteria</taxon>
        <taxon>Bacillati</taxon>
        <taxon>Bacillota</taxon>
        <taxon>Bacilli</taxon>
        <taxon>Bacillales</taxon>
        <taxon>Paenibacillaceae</taxon>
        <taxon>Paenibacillus</taxon>
    </lineage>
</organism>
<dbReference type="GO" id="GO:0030246">
    <property type="term" value="F:carbohydrate binding"/>
    <property type="evidence" value="ECO:0007669"/>
    <property type="project" value="InterPro"/>
</dbReference>
<dbReference type="Pfam" id="PF16990">
    <property type="entry name" value="CBM_35"/>
    <property type="match status" value="1"/>
</dbReference>
<comment type="caution">
    <text evidence="7">The sequence shown here is derived from an EMBL/GenBank/DDBJ whole genome shotgun (WGS) entry which is preliminary data.</text>
</comment>
<dbReference type="InterPro" id="IPR005084">
    <property type="entry name" value="CBM6"/>
</dbReference>
<feature type="domain" description="CBM6" evidence="6">
    <location>
        <begin position="345"/>
        <end position="481"/>
    </location>
</feature>
<reference evidence="7 8" key="1">
    <citation type="submission" date="2019-02" db="EMBL/GenBank/DDBJ databases">
        <title>Paenibacillus sp. nov., isolated from surface-sterilized tissue of Thalictrum simplex L.</title>
        <authorList>
            <person name="Tuo L."/>
        </authorList>
    </citation>
    <scope>NUCLEOTIDE SEQUENCE [LARGE SCALE GENOMIC DNA]</scope>
    <source>
        <strain evidence="7 8">N2SHLJ1</strain>
    </source>
</reference>
<keyword evidence="2" id="KW-0732">Signal</keyword>
<protein>
    <submittedName>
        <fullName evidence="7">Carbohydrate-binding protein</fullName>
    </submittedName>
</protein>
<evidence type="ECO:0000256" key="4">
    <source>
        <dbReference type="ARBA" id="ARBA00023295"/>
    </source>
</evidence>
<dbReference type="Pfam" id="PF04616">
    <property type="entry name" value="Glyco_hydro_43"/>
    <property type="match status" value="1"/>
</dbReference>
<dbReference type="Gene3D" id="2.115.10.20">
    <property type="entry name" value="Glycosyl hydrolase domain, family 43"/>
    <property type="match status" value="1"/>
</dbReference>
<name>A0A4V2J4C3_9BACL</name>
<dbReference type="EMBL" id="SIRE01000008">
    <property type="protein sequence ID" value="TBL79052.1"/>
    <property type="molecule type" value="Genomic_DNA"/>
</dbReference>
<dbReference type="InterPro" id="IPR008979">
    <property type="entry name" value="Galactose-bd-like_sf"/>
</dbReference>
<dbReference type="GO" id="GO:0005975">
    <property type="term" value="P:carbohydrate metabolic process"/>
    <property type="evidence" value="ECO:0007669"/>
    <property type="project" value="InterPro"/>
</dbReference>
<evidence type="ECO:0000256" key="5">
    <source>
        <dbReference type="RuleBase" id="RU361187"/>
    </source>
</evidence>
<dbReference type="GO" id="GO:0004553">
    <property type="term" value="F:hydrolase activity, hydrolyzing O-glycosyl compounds"/>
    <property type="evidence" value="ECO:0007669"/>
    <property type="project" value="InterPro"/>
</dbReference>
<dbReference type="SUPFAM" id="SSF49785">
    <property type="entry name" value="Galactose-binding domain-like"/>
    <property type="match status" value="1"/>
</dbReference>
<dbReference type="PANTHER" id="PTHR43817">
    <property type="entry name" value="GLYCOSYL HYDROLASE"/>
    <property type="match status" value="1"/>
</dbReference>
<sequence length="482" mass="52616">MEVKPMLKKALMVFLALILLASFELFPAPSQVYANLQTTFTNPVKYHRAADPDVFKASDGNYYLIQTEGRKQIVLRRAKSMVNIMYGDQKTVYSFPSNEHSIWAPEIRQFDGVWYIYYSSLLDNNGTGTRRNYVLKNTSADPFAGTWTYVGKMTDATDEFALDSDVFQVNGQYYTTWSGWNGSNHDQHLYIASMSNPYTINSARTLIAAPTQSWERATGVGICEGPSALVKNGNVYISYSGSQNSAYSMGLLTASAGSNLLDASSWTKTGPVFQAANGISAPGHNGWFKSSDGTEDWFIFHGNNTSGIRSLRMQKVTWNGSTPNFGVPEGPNTSLAIPSGDNPTDRYQAEDAAVSGAVKTTFTAEDDFNGFSGTGYVKFVNNTGDSIQFTVTAATAGTYNLLFRYTNDTTSSKTLKLTVNGTAVNNALGFISTGNGTDNWGDHYWNYTRSTQSVTLNAGTNTIKLETNGNGGPWIDSLVIAK</sequence>
<dbReference type="PROSITE" id="PS51175">
    <property type="entry name" value="CBM6"/>
    <property type="match status" value="1"/>
</dbReference>
<evidence type="ECO:0000259" key="6">
    <source>
        <dbReference type="PROSITE" id="PS51175"/>
    </source>
</evidence>
<evidence type="ECO:0000256" key="3">
    <source>
        <dbReference type="ARBA" id="ARBA00022801"/>
    </source>
</evidence>
<dbReference type="CDD" id="cd18820">
    <property type="entry name" value="GH43_LbAraf43-like"/>
    <property type="match status" value="1"/>
</dbReference>
<dbReference type="PANTHER" id="PTHR43817:SF1">
    <property type="entry name" value="HYDROLASE, FAMILY 43, PUTATIVE (AFU_ORTHOLOGUE AFUA_3G01660)-RELATED"/>
    <property type="match status" value="1"/>
</dbReference>
<dbReference type="AlphaFoldDB" id="A0A4V2J4C3"/>
<dbReference type="InterPro" id="IPR006710">
    <property type="entry name" value="Glyco_hydro_43"/>
</dbReference>
<keyword evidence="8" id="KW-1185">Reference proteome</keyword>
<evidence type="ECO:0000256" key="2">
    <source>
        <dbReference type="ARBA" id="ARBA00022729"/>
    </source>
</evidence>
<comment type="similarity">
    <text evidence="1 5">Belongs to the glycosyl hydrolase 43 family.</text>
</comment>
<dbReference type="OrthoDB" id="177947at2"/>
<accession>A0A4V2J4C3</accession>
<evidence type="ECO:0000313" key="7">
    <source>
        <dbReference type="EMBL" id="TBL79052.1"/>
    </source>
</evidence>
<dbReference type="InterPro" id="IPR023296">
    <property type="entry name" value="Glyco_hydro_beta-prop_sf"/>
</dbReference>